<comment type="caution">
    <text evidence="2">The sequence shown here is derived from an EMBL/GenBank/DDBJ whole genome shotgun (WGS) entry which is preliminary data.</text>
</comment>
<evidence type="ECO:0000313" key="2">
    <source>
        <dbReference type="EMBL" id="MCB8879623.1"/>
    </source>
</evidence>
<reference evidence="2 3" key="1">
    <citation type="journal article" date="2021" name="Microorganisms">
        <title>Acidisoma silvae sp. nov. and Acidisomacellulosilytica sp. nov., Two Acidophilic Bacteria Isolated from Decaying Wood, Hydrolyzing Cellulose and Producing Poly-3-hydroxybutyrate.</title>
        <authorList>
            <person name="Mieszkin S."/>
            <person name="Pouder E."/>
            <person name="Uroz S."/>
            <person name="Simon-Colin C."/>
            <person name="Alain K."/>
        </authorList>
    </citation>
    <scope>NUCLEOTIDE SEQUENCE [LARGE SCALE GENOMIC DNA]</scope>
    <source>
        <strain evidence="2 3">HW T5.17</strain>
    </source>
</reference>
<evidence type="ECO:0000259" key="1">
    <source>
        <dbReference type="Pfam" id="PF06172"/>
    </source>
</evidence>
<gene>
    <name evidence="2" type="ORF">ACELLULO517_05205</name>
</gene>
<dbReference type="SUPFAM" id="SSF51182">
    <property type="entry name" value="RmlC-like cupins"/>
    <property type="match status" value="1"/>
</dbReference>
<dbReference type="CDD" id="cd06121">
    <property type="entry name" value="cupin_YML079wp"/>
    <property type="match status" value="1"/>
</dbReference>
<dbReference type="AlphaFoldDB" id="A0A963Z0J3"/>
<dbReference type="Proteomes" id="UP000721844">
    <property type="component" value="Unassembled WGS sequence"/>
</dbReference>
<dbReference type="InterPro" id="IPR011051">
    <property type="entry name" value="RmlC_Cupin_sf"/>
</dbReference>
<dbReference type="Gene3D" id="2.60.120.10">
    <property type="entry name" value="Jelly Rolls"/>
    <property type="match status" value="1"/>
</dbReference>
<dbReference type="InterPro" id="IPR009327">
    <property type="entry name" value="Cupin_DUF985"/>
</dbReference>
<dbReference type="EMBL" id="JAESVA010000002">
    <property type="protein sequence ID" value="MCB8879623.1"/>
    <property type="molecule type" value="Genomic_DNA"/>
</dbReference>
<feature type="domain" description="DUF985" evidence="1">
    <location>
        <begin position="49"/>
        <end position="175"/>
    </location>
</feature>
<dbReference type="PANTHER" id="PTHR33387">
    <property type="entry name" value="RMLC-LIKE JELLY ROLL FOLD PROTEIN"/>
    <property type="match status" value="1"/>
</dbReference>
<organism evidence="2 3">
    <name type="scientific">Acidisoma cellulosilyticum</name>
    <dbReference type="NCBI Taxonomy" id="2802395"/>
    <lineage>
        <taxon>Bacteria</taxon>
        <taxon>Pseudomonadati</taxon>
        <taxon>Pseudomonadota</taxon>
        <taxon>Alphaproteobacteria</taxon>
        <taxon>Acetobacterales</taxon>
        <taxon>Acidocellaceae</taxon>
        <taxon>Acidisoma</taxon>
    </lineage>
</organism>
<evidence type="ECO:0000313" key="3">
    <source>
        <dbReference type="Proteomes" id="UP000721844"/>
    </source>
</evidence>
<dbReference type="InterPro" id="IPR039935">
    <property type="entry name" value="YML079W-like"/>
</dbReference>
<proteinExistence type="predicted"/>
<dbReference type="Pfam" id="PF06172">
    <property type="entry name" value="Cupin_5"/>
    <property type="match status" value="1"/>
</dbReference>
<name>A0A963Z0J3_9PROT</name>
<sequence length="185" mass="20485">MTGAPGTRAWPAGWRVSWRRRRPSPKPRRRSERVRRVIDLARPDLSANDVVAGLGLLPHPEGGFYRETFRDGDLDQRGVVTAIHFLLPRGVISHWHRVDAVEIWFWHAGAPLRLDIASADAEPAKVTLGRDLGSGQSFQGFVPPHAWQRAESLGDWTLVSCTVSPAFLFSGFELAPPGWEPAPAA</sequence>
<dbReference type="InterPro" id="IPR014710">
    <property type="entry name" value="RmlC-like_jellyroll"/>
</dbReference>
<protein>
    <submittedName>
        <fullName evidence="2">Cupin domain-containing protein</fullName>
    </submittedName>
</protein>
<accession>A0A963Z0J3</accession>
<keyword evidence="3" id="KW-1185">Reference proteome</keyword>
<dbReference type="PANTHER" id="PTHR33387:SF3">
    <property type="entry name" value="DUF985 DOMAIN-CONTAINING PROTEIN"/>
    <property type="match status" value="1"/>
</dbReference>